<dbReference type="InterPro" id="IPR036972">
    <property type="entry name" value="Cyt_c_oxidase_su5b_sf"/>
</dbReference>
<dbReference type="PANTHER" id="PTHR10122:SF0">
    <property type="entry name" value="CYTOCHROME C OXIDASE SUBUNIT 5B, ISOFORM A-RELATED"/>
    <property type="match status" value="1"/>
</dbReference>
<protein>
    <submittedName>
        <fullName evidence="4">Cytochrome c oxidase subunit 5B, mitochondrial</fullName>
    </submittedName>
</protein>
<dbReference type="SUPFAM" id="SSF57802">
    <property type="entry name" value="Rubredoxin-like"/>
    <property type="match status" value="1"/>
</dbReference>
<evidence type="ECO:0000256" key="1">
    <source>
        <dbReference type="ARBA" id="ARBA00022723"/>
    </source>
</evidence>
<dbReference type="Proteomes" id="UP000694888">
    <property type="component" value="Unplaced"/>
</dbReference>
<dbReference type="CDD" id="cd00924">
    <property type="entry name" value="Cyt_c_Oxidase_Vb"/>
    <property type="match status" value="1"/>
</dbReference>
<evidence type="ECO:0000313" key="4">
    <source>
        <dbReference type="RefSeq" id="XP_005100500.1"/>
    </source>
</evidence>
<dbReference type="RefSeq" id="XP_005100500.1">
    <property type="nucleotide sequence ID" value="XM_005100443.3"/>
</dbReference>
<dbReference type="GeneID" id="101849544"/>
<dbReference type="Gene3D" id="2.60.11.10">
    <property type="entry name" value="Cytochrome c oxidase, subunit Vb"/>
    <property type="match status" value="1"/>
</dbReference>
<reference evidence="4" key="1">
    <citation type="submission" date="2025-08" db="UniProtKB">
        <authorList>
            <consortium name="RefSeq"/>
        </authorList>
    </citation>
    <scope>IDENTIFICATION</scope>
</reference>
<evidence type="ECO:0000256" key="2">
    <source>
        <dbReference type="ARBA" id="ARBA00022833"/>
    </source>
</evidence>
<dbReference type="PANTHER" id="PTHR10122">
    <property type="entry name" value="CYTOCHROME C OXIDASE SUBUNIT 5B, MITOCHONDRIAL"/>
    <property type="match status" value="1"/>
</dbReference>
<organism evidence="3 4">
    <name type="scientific">Aplysia californica</name>
    <name type="common">California sea hare</name>
    <dbReference type="NCBI Taxonomy" id="6500"/>
    <lineage>
        <taxon>Eukaryota</taxon>
        <taxon>Metazoa</taxon>
        <taxon>Spiralia</taxon>
        <taxon>Lophotrochozoa</taxon>
        <taxon>Mollusca</taxon>
        <taxon>Gastropoda</taxon>
        <taxon>Heterobranchia</taxon>
        <taxon>Euthyneura</taxon>
        <taxon>Tectipleura</taxon>
        <taxon>Aplysiida</taxon>
        <taxon>Aplysioidea</taxon>
        <taxon>Aplysiidae</taxon>
        <taxon>Aplysia</taxon>
    </lineage>
</organism>
<sequence length="141" mass="15741">MAASLWRTSSCILRRSLTISSVRCASGPPSKAVDQHKGKFPSDDCQIPDSLGHSVGVERYELLAKEAGNDDPFQMKPIKRAKGTFDEPTIVTSPNAKRMIGCICEEDSLTINWMYVHKGEPKRCECGYWFKLADAPVQEYN</sequence>
<keyword evidence="1" id="KW-0479">Metal-binding</keyword>
<keyword evidence="2" id="KW-0862">Zinc</keyword>
<keyword evidence="3" id="KW-1185">Reference proteome</keyword>
<dbReference type="InterPro" id="IPR002124">
    <property type="entry name" value="Cyt_c_oxidase_su5b"/>
</dbReference>
<accession>A0ABM0JSI6</accession>
<dbReference type="Pfam" id="PF01215">
    <property type="entry name" value="COX5B"/>
    <property type="match status" value="1"/>
</dbReference>
<gene>
    <name evidence="4" type="primary">LOC101849544</name>
</gene>
<dbReference type="PROSITE" id="PS51359">
    <property type="entry name" value="COX5B_2"/>
    <property type="match status" value="1"/>
</dbReference>
<evidence type="ECO:0000313" key="3">
    <source>
        <dbReference type="Proteomes" id="UP000694888"/>
    </source>
</evidence>
<proteinExistence type="predicted"/>
<name>A0ABM0JSI6_APLCA</name>